<gene>
    <name evidence="2" type="ORF">EIP91_007855</name>
</gene>
<sequence length="157" mass="17075">MSGSTDAPQNPSPQLQAFLRWADAMTVKQDPVALAASVTEDFQYQSLPKSIGLPARDKASFVEYASSLMAMMSDFKSDIHEVIETDDTITVHASGQATSITGALYANEYIIIVHVAKQADGEYKLSSMKEFVDSKGMTEFMAAETKRQQERAAQAAA</sequence>
<organism evidence="2 3">
    <name type="scientific">Steccherinum ochraceum</name>
    <dbReference type="NCBI Taxonomy" id="92696"/>
    <lineage>
        <taxon>Eukaryota</taxon>
        <taxon>Fungi</taxon>
        <taxon>Dikarya</taxon>
        <taxon>Basidiomycota</taxon>
        <taxon>Agaricomycotina</taxon>
        <taxon>Agaricomycetes</taxon>
        <taxon>Polyporales</taxon>
        <taxon>Steccherinaceae</taxon>
        <taxon>Steccherinum</taxon>
    </lineage>
</organism>
<dbReference type="EMBL" id="RWJN01000426">
    <property type="protein sequence ID" value="TCD61836.1"/>
    <property type="molecule type" value="Genomic_DNA"/>
</dbReference>
<dbReference type="InterPro" id="IPR037401">
    <property type="entry name" value="SnoaL-like"/>
</dbReference>
<dbReference type="InterPro" id="IPR032710">
    <property type="entry name" value="NTF2-like_dom_sf"/>
</dbReference>
<dbReference type="PROSITE" id="PS00430">
    <property type="entry name" value="TONB_DEPENDENT_REC_1"/>
    <property type="match status" value="1"/>
</dbReference>
<keyword evidence="3" id="KW-1185">Reference proteome</keyword>
<proteinExistence type="predicted"/>
<name>A0A4R0R623_9APHY</name>
<dbReference type="Gene3D" id="3.10.450.50">
    <property type="match status" value="1"/>
</dbReference>
<dbReference type="STRING" id="92696.A0A4R0R623"/>
<accession>A0A4R0R623</accession>
<dbReference type="InterPro" id="IPR010916">
    <property type="entry name" value="TonB_box_CS"/>
</dbReference>
<comment type="caution">
    <text evidence="2">The sequence shown here is derived from an EMBL/GenBank/DDBJ whole genome shotgun (WGS) entry which is preliminary data.</text>
</comment>
<evidence type="ECO:0000259" key="1">
    <source>
        <dbReference type="Pfam" id="PF12680"/>
    </source>
</evidence>
<reference evidence="2 3" key="1">
    <citation type="submission" date="2018-11" db="EMBL/GenBank/DDBJ databases">
        <title>Genome assembly of Steccherinum ochraceum LE-BIN_3174, the white-rot fungus of the Steccherinaceae family (The Residual Polyporoid clade, Polyporales, Basidiomycota).</title>
        <authorList>
            <person name="Fedorova T.V."/>
            <person name="Glazunova O.A."/>
            <person name="Landesman E.O."/>
            <person name="Moiseenko K.V."/>
            <person name="Psurtseva N.V."/>
            <person name="Savinova O.S."/>
            <person name="Shakhova N.V."/>
            <person name="Tyazhelova T.V."/>
            <person name="Vasina D.V."/>
        </authorList>
    </citation>
    <scope>NUCLEOTIDE SEQUENCE [LARGE SCALE GENOMIC DNA]</scope>
    <source>
        <strain evidence="2 3">LE-BIN_3174</strain>
    </source>
</reference>
<protein>
    <recommendedName>
        <fullName evidence="1">SnoaL-like domain-containing protein</fullName>
    </recommendedName>
</protein>
<feature type="domain" description="SnoaL-like" evidence="1">
    <location>
        <begin position="20"/>
        <end position="116"/>
    </location>
</feature>
<dbReference type="SUPFAM" id="SSF54427">
    <property type="entry name" value="NTF2-like"/>
    <property type="match status" value="1"/>
</dbReference>
<dbReference type="Pfam" id="PF12680">
    <property type="entry name" value="SnoaL_2"/>
    <property type="match status" value="1"/>
</dbReference>
<dbReference type="AlphaFoldDB" id="A0A4R0R623"/>
<dbReference type="OrthoDB" id="2803124at2759"/>
<evidence type="ECO:0000313" key="2">
    <source>
        <dbReference type="EMBL" id="TCD61836.1"/>
    </source>
</evidence>
<dbReference type="Proteomes" id="UP000292702">
    <property type="component" value="Unassembled WGS sequence"/>
</dbReference>
<evidence type="ECO:0000313" key="3">
    <source>
        <dbReference type="Proteomes" id="UP000292702"/>
    </source>
</evidence>